<dbReference type="EMBL" id="WBVQ01000002">
    <property type="protein sequence ID" value="KAB2816007.1"/>
    <property type="molecule type" value="Genomic_DNA"/>
</dbReference>
<dbReference type="AlphaFoldDB" id="A0A6L3ZF18"/>
<dbReference type="RefSeq" id="WP_151693436.1">
    <property type="nucleotide sequence ID" value="NZ_BMGX01000001.1"/>
</dbReference>
<evidence type="ECO:0000313" key="2">
    <source>
        <dbReference type="Proteomes" id="UP000484164"/>
    </source>
</evidence>
<dbReference type="Proteomes" id="UP000484164">
    <property type="component" value="Unassembled WGS sequence"/>
</dbReference>
<accession>A0A6L3ZF18</accession>
<protein>
    <submittedName>
        <fullName evidence="1">Uncharacterized protein</fullName>
    </submittedName>
</protein>
<sequence>MKNVFSILALFLCVNLFGTVPEYLDVTRRNAGPNGYDKVDQKWTDREGSKGELKCINEGSAKCAWQESGVGEYPIDLDLYTELILTEYENNENDGSGTINVNGEIFSFTVIESLGEGDGTVRYYFHNL</sequence>
<name>A0A6L3ZF18_9FLAO</name>
<gene>
    <name evidence="1" type="ORF">F8C82_09945</name>
</gene>
<organism evidence="1 2">
    <name type="scientific">Phaeocystidibacter marisrubri</name>
    <dbReference type="NCBI Taxonomy" id="1577780"/>
    <lineage>
        <taxon>Bacteria</taxon>
        <taxon>Pseudomonadati</taxon>
        <taxon>Bacteroidota</taxon>
        <taxon>Flavobacteriia</taxon>
        <taxon>Flavobacteriales</taxon>
        <taxon>Phaeocystidibacteraceae</taxon>
        <taxon>Phaeocystidibacter</taxon>
    </lineage>
</organism>
<comment type="caution">
    <text evidence="1">The sequence shown here is derived from an EMBL/GenBank/DDBJ whole genome shotgun (WGS) entry which is preliminary data.</text>
</comment>
<keyword evidence="2" id="KW-1185">Reference proteome</keyword>
<evidence type="ECO:0000313" key="1">
    <source>
        <dbReference type="EMBL" id="KAB2816007.1"/>
    </source>
</evidence>
<reference evidence="1 2" key="1">
    <citation type="submission" date="2019-10" db="EMBL/GenBank/DDBJ databases">
        <title>Genome sequence of Phaeocystidibacter marisrubri JCM30614 (type strain).</title>
        <authorList>
            <person name="Bowman J.P."/>
        </authorList>
    </citation>
    <scope>NUCLEOTIDE SEQUENCE [LARGE SCALE GENOMIC DNA]</scope>
    <source>
        <strain evidence="1 2">JCM 30614</strain>
    </source>
</reference>
<proteinExistence type="predicted"/>